<name>D6SQJ7_9BACT</name>
<evidence type="ECO:0000256" key="2">
    <source>
        <dbReference type="ARBA" id="ARBA00005988"/>
    </source>
</evidence>
<dbReference type="Pfam" id="PF00246">
    <property type="entry name" value="Peptidase_M14"/>
    <property type="match status" value="1"/>
</dbReference>
<dbReference type="eggNOG" id="COG2866">
    <property type="taxonomic scope" value="Bacteria"/>
</dbReference>
<evidence type="ECO:0000256" key="6">
    <source>
        <dbReference type="ARBA" id="ARBA00023049"/>
    </source>
</evidence>
<keyword evidence="6" id="KW-0482">Metalloprotease</keyword>
<dbReference type="RefSeq" id="WP_008870337.1">
    <property type="nucleotide sequence ID" value="NZ_ACJN02000002.1"/>
</dbReference>
<reference evidence="10" key="1">
    <citation type="submission" date="2010-05" db="EMBL/GenBank/DDBJ databases">
        <title>The draft genome of Desulfonatronospira thiodismutans ASO3-1.</title>
        <authorList>
            <consortium name="US DOE Joint Genome Institute (JGI-PGF)"/>
            <person name="Lucas S."/>
            <person name="Copeland A."/>
            <person name="Lapidus A."/>
            <person name="Cheng J.-F."/>
            <person name="Bruce D."/>
            <person name="Goodwin L."/>
            <person name="Pitluck S."/>
            <person name="Chertkov O."/>
            <person name="Brettin T."/>
            <person name="Detter J.C."/>
            <person name="Han C."/>
            <person name="Land M.L."/>
            <person name="Hauser L."/>
            <person name="Kyrpides N."/>
            <person name="Mikhailova N."/>
            <person name="Muyzer G."/>
            <person name="Woyke T."/>
        </authorList>
    </citation>
    <scope>NUCLEOTIDE SEQUENCE [LARGE SCALE GENOMIC DNA]</scope>
    <source>
        <strain evidence="10">ASO3-1</strain>
    </source>
</reference>
<evidence type="ECO:0000256" key="4">
    <source>
        <dbReference type="ARBA" id="ARBA00022801"/>
    </source>
</evidence>
<protein>
    <submittedName>
        <fullName evidence="10">Peptidase M14 carboxypeptidase A</fullName>
    </submittedName>
</protein>
<dbReference type="SUPFAM" id="SSF53187">
    <property type="entry name" value="Zn-dependent exopeptidases"/>
    <property type="match status" value="1"/>
</dbReference>
<dbReference type="AlphaFoldDB" id="D6SQJ7"/>
<dbReference type="EMBL" id="ACJN02000002">
    <property type="protein sequence ID" value="EFI35023.1"/>
    <property type="molecule type" value="Genomic_DNA"/>
</dbReference>
<keyword evidence="4" id="KW-0378">Hydrolase</keyword>
<evidence type="ECO:0000256" key="8">
    <source>
        <dbReference type="SAM" id="SignalP"/>
    </source>
</evidence>
<feature type="active site" description="Proton donor/acceptor" evidence="7">
    <location>
        <position position="257"/>
    </location>
</feature>
<evidence type="ECO:0000256" key="1">
    <source>
        <dbReference type="ARBA" id="ARBA00001947"/>
    </source>
</evidence>
<feature type="domain" description="Peptidase M14" evidence="9">
    <location>
        <begin position="36"/>
        <end position="281"/>
    </location>
</feature>
<dbReference type="PANTHER" id="PTHR11705:SF143">
    <property type="entry name" value="SLL0236 PROTEIN"/>
    <property type="match status" value="1"/>
</dbReference>
<dbReference type="PANTHER" id="PTHR11705">
    <property type="entry name" value="PROTEASE FAMILY M14 CARBOXYPEPTIDASE A,B"/>
    <property type="match status" value="1"/>
</dbReference>
<dbReference type="OrthoDB" id="5294005at2"/>
<accession>D6SQJ7</accession>
<comment type="cofactor">
    <cofactor evidence="1">
        <name>Zn(2+)</name>
        <dbReference type="ChEBI" id="CHEBI:29105"/>
    </cofactor>
</comment>
<dbReference type="GO" id="GO:0006508">
    <property type="term" value="P:proteolysis"/>
    <property type="evidence" value="ECO:0007669"/>
    <property type="project" value="UniProtKB-KW"/>
</dbReference>
<keyword evidence="10" id="KW-0121">Carboxypeptidase</keyword>
<evidence type="ECO:0000256" key="5">
    <source>
        <dbReference type="ARBA" id="ARBA00022833"/>
    </source>
</evidence>
<dbReference type="PROSITE" id="PS52035">
    <property type="entry name" value="PEPTIDASE_M14"/>
    <property type="match status" value="1"/>
</dbReference>
<evidence type="ECO:0000313" key="11">
    <source>
        <dbReference type="Proteomes" id="UP000005496"/>
    </source>
</evidence>
<dbReference type="SMART" id="SM00631">
    <property type="entry name" value="Zn_pept"/>
    <property type="match status" value="1"/>
</dbReference>
<dbReference type="GO" id="GO:0005615">
    <property type="term" value="C:extracellular space"/>
    <property type="evidence" value="ECO:0007669"/>
    <property type="project" value="TreeGrafter"/>
</dbReference>
<proteinExistence type="inferred from homology"/>
<organism evidence="10 11">
    <name type="scientific">Desulfonatronospira thiodismutans ASO3-1</name>
    <dbReference type="NCBI Taxonomy" id="555779"/>
    <lineage>
        <taxon>Bacteria</taxon>
        <taxon>Pseudomonadati</taxon>
        <taxon>Thermodesulfobacteriota</taxon>
        <taxon>Desulfovibrionia</taxon>
        <taxon>Desulfovibrionales</taxon>
        <taxon>Desulfonatronovibrionaceae</taxon>
        <taxon>Desulfonatronospira</taxon>
    </lineage>
</organism>
<feature type="signal peptide" evidence="8">
    <location>
        <begin position="1"/>
        <end position="20"/>
    </location>
</feature>
<keyword evidence="3" id="KW-0645">Protease</keyword>
<dbReference type="CDD" id="cd06904">
    <property type="entry name" value="M14_MpaA-like"/>
    <property type="match status" value="1"/>
</dbReference>
<evidence type="ECO:0000256" key="3">
    <source>
        <dbReference type="ARBA" id="ARBA00022670"/>
    </source>
</evidence>
<sequence length="310" mass="34593">MNMREIFLGAVFLLVFTLPAATPSPASDEPGEKKSKIDTCTAIDQRLSSVSLGDCVEGGLLESGAYSVRGHPLLVKEYPPLERRAPQSRVLVVGGTHGDEYSSISVTFKWMQILDEHHSGLFHWIFVPLLNPDGLFERPATRTNARGVDINRNKPSPLWREVGYTRWQEMTDENPRYYPGPYPVSEPETEFLVHLIRSFRPDAVISLHSPLNLVDYDGPGNPPRSLGSLWLRRLGNFPGTLGNFAGKKMGIPVITVELASSARMPSGGEISSMWRDLVRWLINETPVEPGPGQLQALDQDMQLRKEFFGK</sequence>
<evidence type="ECO:0000259" key="9">
    <source>
        <dbReference type="PROSITE" id="PS52035"/>
    </source>
</evidence>
<dbReference type="Gene3D" id="3.40.630.10">
    <property type="entry name" value="Zn peptidases"/>
    <property type="match status" value="1"/>
</dbReference>
<dbReference type="Proteomes" id="UP000005496">
    <property type="component" value="Unassembled WGS sequence"/>
</dbReference>
<dbReference type="InterPro" id="IPR000834">
    <property type="entry name" value="Peptidase_M14"/>
</dbReference>
<dbReference type="GO" id="GO:0004181">
    <property type="term" value="F:metallocarboxypeptidase activity"/>
    <property type="evidence" value="ECO:0007669"/>
    <property type="project" value="InterPro"/>
</dbReference>
<evidence type="ECO:0000313" key="10">
    <source>
        <dbReference type="EMBL" id="EFI35023.1"/>
    </source>
</evidence>
<dbReference type="GO" id="GO:0008270">
    <property type="term" value="F:zinc ion binding"/>
    <property type="evidence" value="ECO:0007669"/>
    <property type="project" value="InterPro"/>
</dbReference>
<evidence type="ECO:0000256" key="7">
    <source>
        <dbReference type="PROSITE-ProRule" id="PRU01379"/>
    </source>
</evidence>
<comment type="similarity">
    <text evidence="2 7">Belongs to the peptidase M14 family.</text>
</comment>
<comment type="caution">
    <text evidence="10">The sequence shown here is derived from an EMBL/GenBank/DDBJ whole genome shotgun (WGS) entry which is preliminary data.</text>
</comment>
<feature type="chain" id="PRO_5003088268" evidence="8">
    <location>
        <begin position="21"/>
        <end position="310"/>
    </location>
</feature>
<keyword evidence="8" id="KW-0732">Signal</keyword>
<keyword evidence="11" id="KW-1185">Reference proteome</keyword>
<keyword evidence="5" id="KW-0862">Zinc</keyword>
<gene>
    <name evidence="10" type="ORF">Dthio_PD2417</name>
</gene>